<dbReference type="Pfam" id="PF02446">
    <property type="entry name" value="Glyco_hydro_77"/>
    <property type="match status" value="1"/>
</dbReference>
<protein>
    <recommendedName>
        <fullName evidence="4 10">4-alpha-glucanotransferase</fullName>
        <ecNumber evidence="3 10">2.4.1.25</ecNumber>
    </recommendedName>
    <alternativeName>
        <fullName evidence="8 10">Amylomaltase</fullName>
    </alternativeName>
    <alternativeName>
        <fullName evidence="9 10">Disproportionating enzyme</fullName>
    </alternativeName>
</protein>
<feature type="domain" description="MalQ N-terminal beta-sandwich" evidence="11">
    <location>
        <begin position="66"/>
        <end position="161"/>
    </location>
</feature>
<dbReference type="Gene3D" id="3.20.20.80">
    <property type="entry name" value="Glycosidases"/>
    <property type="match status" value="1"/>
</dbReference>
<organism evidence="12 13">
    <name type="scientific">Rheinheimera aquimaris</name>
    <dbReference type="NCBI Taxonomy" id="412437"/>
    <lineage>
        <taxon>Bacteria</taxon>
        <taxon>Pseudomonadati</taxon>
        <taxon>Pseudomonadota</taxon>
        <taxon>Gammaproteobacteria</taxon>
        <taxon>Chromatiales</taxon>
        <taxon>Chromatiaceae</taxon>
        <taxon>Rheinheimera</taxon>
    </lineage>
</organism>
<reference evidence="13" key="1">
    <citation type="journal article" date="2019" name="Int. J. Syst. Evol. Microbiol.">
        <title>The Global Catalogue of Microorganisms (GCM) 10K type strain sequencing project: providing services to taxonomists for standard genome sequencing and annotation.</title>
        <authorList>
            <consortium name="The Broad Institute Genomics Platform"/>
            <consortium name="The Broad Institute Genome Sequencing Center for Infectious Disease"/>
            <person name="Wu L."/>
            <person name="Ma J."/>
        </authorList>
    </citation>
    <scope>NUCLEOTIDE SEQUENCE [LARGE SCALE GENOMIC DNA]</scope>
    <source>
        <strain evidence="13">JCM 14331</strain>
    </source>
</reference>
<name>A0ABP3NKZ7_9GAMM</name>
<keyword evidence="5 10" id="KW-0328">Glycosyltransferase</keyword>
<dbReference type="Pfam" id="PF21226">
    <property type="entry name" value="MalQ_N"/>
    <property type="match status" value="1"/>
</dbReference>
<dbReference type="PANTHER" id="PTHR32438:SF5">
    <property type="entry name" value="4-ALPHA-GLUCANOTRANSFERASE DPE1, CHLOROPLASTIC_AMYLOPLASTIC"/>
    <property type="match status" value="1"/>
</dbReference>
<dbReference type="SUPFAM" id="SSF51445">
    <property type="entry name" value="(Trans)glycosidases"/>
    <property type="match status" value="1"/>
</dbReference>
<dbReference type="InterPro" id="IPR048458">
    <property type="entry name" value="MalQ_N"/>
</dbReference>
<evidence type="ECO:0000256" key="5">
    <source>
        <dbReference type="ARBA" id="ARBA00022676"/>
    </source>
</evidence>
<evidence type="ECO:0000256" key="8">
    <source>
        <dbReference type="ARBA" id="ARBA00031423"/>
    </source>
</evidence>
<evidence type="ECO:0000313" key="13">
    <source>
        <dbReference type="Proteomes" id="UP001501169"/>
    </source>
</evidence>
<evidence type="ECO:0000256" key="7">
    <source>
        <dbReference type="ARBA" id="ARBA00023277"/>
    </source>
</evidence>
<dbReference type="PANTHER" id="PTHR32438">
    <property type="entry name" value="4-ALPHA-GLUCANOTRANSFERASE DPE1, CHLOROPLASTIC/AMYLOPLASTIC"/>
    <property type="match status" value="1"/>
</dbReference>
<dbReference type="RefSeq" id="WP_226766268.1">
    <property type="nucleotide sequence ID" value="NZ_BAAAEO010000002.1"/>
</dbReference>
<dbReference type="EMBL" id="BAAAEO010000002">
    <property type="protein sequence ID" value="GAA0546638.1"/>
    <property type="molecule type" value="Genomic_DNA"/>
</dbReference>
<evidence type="ECO:0000256" key="10">
    <source>
        <dbReference type="RuleBase" id="RU361207"/>
    </source>
</evidence>
<dbReference type="InterPro" id="IPR003385">
    <property type="entry name" value="Glyco_hydro_77"/>
</dbReference>
<evidence type="ECO:0000256" key="4">
    <source>
        <dbReference type="ARBA" id="ARBA00020295"/>
    </source>
</evidence>
<dbReference type="EC" id="2.4.1.25" evidence="3 10"/>
<sequence>MELIKQLAVLAGLQDSYVHAQGHTEVIGLDKQQAILQAMGYDLSGDEIIQQQISQLSEQHWFEVVAPVNVCQQDQPVVLRLQQLQQQAVSDWQWQIITEEQQQFSGSLSIAASDISVRQPTSRGEVLLAEMKLDVSLPLGYHQLQLSNGTQQYSQQLIITPQRCFQLHDKAVLHKTFGPAIQLYAVRSTRNWGLGDFADLQQMVAPLAAQGVDFIGLNPLHALYPELPQDCSPYSPNSRLWLNTQYVALEYTDEYKHCDAAQKLVASETFQQQLQQLRNCSDVDYIGVAALKKSVAELLWQQFKQQHLAKNTTRAQQYHQFVATSGDSLRQLAIHQVLQGQMFAKDWNMAAWQSFPPELQDPQSAAVAAFAREHSDAIELQLYLQWQAQQQLAEVKRLCHQHGMAIGLYCDVAVGTSRSSAESWGAPEDYLLDLSVGAPADIMAPKGQNWGLLAYNPQTLRQKAYQPFIQLIQANMRYAGALRLDHVMALLRLWCCPLGADATAGAYIRFPAADLFAILALESQRNSCVVIGEDLGTVPVEISHLMAQYQVLSYRVFMLEQKAGSYDHAALTYPELALATVSTHDMPTMVGYWQEYDLALRHQLDLFPNPQVAQSLYQLRTDEKQLMRDKLQLEEGNFSQLIRASHLFTASQPARLFAFQLEDLLQMTTPVNIPGTSSEYPNWRRKLSDNIDAILQQPDVQQMISEIRTARQ</sequence>
<keyword evidence="13" id="KW-1185">Reference proteome</keyword>
<dbReference type="Proteomes" id="UP001501169">
    <property type="component" value="Unassembled WGS sequence"/>
</dbReference>
<evidence type="ECO:0000313" key="12">
    <source>
        <dbReference type="EMBL" id="GAA0546638.1"/>
    </source>
</evidence>
<comment type="caution">
    <text evidence="12">The sequence shown here is derived from an EMBL/GenBank/DDBJ whole genome shotgun (WGS) entry which is preliminary data.</text>
</comment>
<evidence type="ECO:0000256" key="6">
    <source>
        <dbReference type="ARBA" id="ARBA00022679"/>
    </source>
</evidence>
<evidence type="ECO:0000256" key="1">
    <source>
        <dbReference type="ARBA" id="ARBA00000439"/>
    </source>
</evidence>
<comment type="catalytic activity">
    <reaction evidence="1 10">
        <text>Transfers a segment of a (1-&gt;4)-alpha-D-glucan to a new position in an acceptor, which may be glucose or a (1-&gt;4)-alpha-D-glucan.</text>
        <dbReference type="EC" id="2.4.1.25"/>
    </reaction>
</comment>
<accession>A0ABP3NKZ7</accession>
<evidence type="ECO:0000256" key="2">
    <source>
        <dbReference type="ARBA" id="ARBA00005684"/>
    </source>
</evidence>
<evidence type="ECO:0000256" key="9">
    <source>
        <dbReference type="ARBA" id="ARBA00031501"/>
    </source>
</evidence>
<evidence type="ECO:0000259" key="11">
    <source>
        <dbReference type="Pfam" id="PF21226"/>
    </source>
</evidence>
<keyword evidence="6 10" id="KW-0808">Transferase</keyword>
<proteinExistence type="inferred from homology"/>
<evidence type="ECO:0000256" key="3">
    <source>
        <dbReference type="ARBA" id="ARBA00012560"/>
    </source>
</evidence>
<comment type="similarity">
    <text evidence="2 10">Belongs to the disproportionating enzyme family.</text>
</comment>
<dbReference type="InterPro" id="IPR017853">
    <property type="entry name" value="GH"/>
</dbReference>
<keyword evidence="7 10" id="KW-0119">Carbohydrate metabolism</keyword>
<gene>
    <name evidence="12" type="primary">malQ_2</name>
    <name evidence="12" type="ORF">GCM10009098_12780</name>
</gene>
<dbReference type="NCBIfam" id="TIGR00217">
    <property type="entry name" value="malQ"/>
    <property type="match status" value="1"/>
</dbReference>